<name>A0ACB7Y235_9ERIC</name>
<sequence>MEKKRKREIGGDGDGGGRMLPEDLVIEEVLTRLPAKSLMRFKSVSKLWCSTISSPSFCKTHRARSRSRPGCLLMVCSLDSNDPSAGVGFFSAAATGGGGVLEWRHLFSVGGGFGCGGVKTEGERAAVVLDRSKYYFGVTEVINGHFCLYFGGYAAICNISTGEIMELPRAPSRPPPPLAANQHVHFSTYKFFLGFDSSRKQYKLLKVRTYSIVTVENHQRVIRTGSECVILTLGGNKDDPAAAAAWRCLQCRTPPMDLSCGQSVYIDGACYWWGRTENCLIAFSFEEEKFRQIYPPPTAERLGGSLHQCGGYLAMATGLVDRRIKLWVLEKYVPESPPSESEHAWILHLICIPYDFADLRYCLLGSPTGEMLMAGAEQEVIHGSKSPVSPFYSYNPTEGTKKRFVADNNFPSSVTSIRNYITKFNKYYHKLCIYYHEDDITPLDSLISKK</sequence>
<keyword evidence="2" id="KW-1185">Reference proteome</keyword>
<evidence type="ECO:0000313" key="2">
    <source>
        <dbReference type="Proteomes" id="UP000828048"/>
    </source>
</evidence>
<protein>
    <submittedName>
        <fullName evidence="1">Uncharacterized protein</fullName>
    </submittedName>
</protein>
<proteinExistence type="predicted"/>
<accession>A0ACB7Y235</accession>
<reference evidence="1 2" key="1">
    <citation type="journal article" date="2021" name="Hortic Res">
        <title>High-quality reference genome and annotation aids understanding of berry development for evergreen blueberry (Vaccinium darrowii).</title>
        <authorList>
            <person name="Yu J."/>
            <person name="Hulse-Kemp A.M."/>
            <person name="Babiker E."/>
            <person name="Staton M."/>
        </authorList>
    </citation>
    <scope>NUCLEOTIDE SEQUENCE [LARGE SCALE GENOMIC DNA]</scope>
    <source>
        <strain evidence="2">cv. NJ 8807/NJ 8810</strain>
        <tissue evidence="1">Young leaf</tissue>
    </source>
</reference>
<dbReference type="EMBL" id="CM037155">
    <property type="protein sequence ID" value="KAH7847466.1"/>
    <property type="molecule type" value="Genomic_DNA"/>
</dbReference>
<gene>
    <name evidence="1" type="ORF">Vadar_026394</name>
</gene>
<comment type="caution">
    <text evidence="1">The sequence shown here is derived from an EMBL/GenBank/DDBJ whole genome shotgun (WGS) entry which is preliminary data.</text>
</comment>
<organism evidence="1 2">
    <name type="scientific">Vaccinium darrowii</name>
    <dbReference type="NCBI Taxonomy" id="229202"/>
    <lineage>
        <taxon>Eukaryota</taxon>
        <taxon>Viridiplantae</taxon>
        <taxon>Streptophyta</taxon>
        <taxon>Embryophyta</taxon>
        <taxon>Tracheophyta</taxon>
        <taxon>Spermatophyta</taxon>
        <taxon>Magnoliopsida</taxon>
        <taxon>eudicotyledons</taxon>
        <taxon>Gunneridae</taxon>
        <taxon>Pentapetalae</taxon>
        <taxon>asterids</taxon>
        <taxon>Ericales</taxon>
        <taxon>Ericaceae</taxon>
        <taxon>Vaccinioideae</taxon>
        <taxon>Vaccinieae</taxon>
        <taxon>Vaccinium</taxon>
    </lineage>
</organism>
<evidence type="ECO:0000313" key="1">
    <source>
        <dbReference type="EMBL" id="KAH7847466.1"/>
    </source>
</evidence>
<dbReference type="Proteomes" id="UP000828048">
    <property type="component" value="Chromosome 5"/>
</dbReference>